<dbReference type="AlphaFoldDB" id="A0ABD2PE07"/>
<organism evidence="17 18">
    <name type="scientific">Cryptolaemus montrouzieri</name>
    <dbReference type="NCBI Taxonomy" id="559131"/>
    <lineage>
        <taxon>Eukaryota</taxon>
        <taxon>Metazoa</taxon>
        <taxon>Ecdysozoa</taxon>
        <taxon>Arthropoda</taxon>
        <taxon>Hexapoda</taxon>
        <taxon>Insecta</taxon>
        <taxon>Pterygota</taxon>
        <taxon>Neoptera</taxon>
        <taxon>Endopterygota</taxon>
        <taxon>Coleoptera</taxon>
        <taxon>Polyphaga</taxon>
        <taxon>Cucujiformia</taxon>
        <taxon>Coccinelloidea</taxon>
        <taxon>Coccinellidae</taxon>
        <taxon>Scymninae</taxon>
        <taxon>Scymnini</taxon>
        <taxon>Cryptolaemus</taxon>
    </lineage>
</organism>
<dbReference type="FunFam" id="3.10.50.10:FF:000004">
    <property type="entry name" value="Chitinase 5"/>
    <property type="match status" value="1"/>
</dbReference>
<dbReference type="InterPro" id="IPR011583">
    <property type="entry name" value="Chitinase_II/V-like_cat"/>
</dbReference>
<dbReference type="CDD" id="cd02872">
    <property type="entry name" value="GH18_chitolectin_chitotriosidase"/>
    <property type="match status" value="1"/>
</dbReference>
<dbReference type="GO" id="GO:0008061">
    <property type="term" value="F:chitin binding"/>
    <property type="evidence" value="ECO:0007669"/>
    <property type="project" value="UniProtKB-KW"/>
</dbReference>
<dbReference type="InterPro" id="IPR036508">
    <property type="entry name" value="Chitin-bd_dom_sf"/>
</dbReference>
<dbReference type="InterPro" id="IPR001579">
    <property type="entry name" value="Glyco_hydro_18_chit_AS"/>
</dbReference>
<evidence type="ECO:0000256" key="13">
    <source>
        <dbReference type="SAM" id="MobiDB-lite"/>
    </source>
</evidence>
<dbReference type="SMART" id="SM00494">
    <property type="entry name" value="ChtBD2"/>
    <property type="match status" value="1"/>
</dbReference>
<evidence type="ECO:0000256" key="3">
    <source>
        <dbReference type="ARBA" id="ARBA00012729"/>
    </source>
</evidence>
<evidence type="ECO:0000259" key="15">
    <source>
        <dbReference type="PROSITE" id="PS50940"/>
    </source>
</evidence>
<evidence type="ECO:0000256" key="8">
    <source>
        <dbReference type="ARBA" id="ARBA00023157"/>
    </source>
</evidence>
<evidence type="ECO:0000256" key="6">
    <source>
        <dbReference type="ARBA" id="ARBA00022801"/>
    </source>
</evidence>
<keyword evidence="11" id="KW-0624">Polysaccharide degradation</keyword>
<dbReference type="PROSITE" id="PS51910">
    <property type="entry name" value="GH18_2"/>
    <property type="match status" value="1"/>
</dbReference>
<feature type="signal peptide" evidence="14">
    <location>
        <begin position="1"/>
        <end position="21"/>
    </location>
</feature>
<dbReference type="Pfam" id="PF01607">
    <property type="entry name" value="CBM_14"/>
    <property type="match status" value="1"/>
</dbReference>
<dbReference type="PANTHER" id="PTHR11177">
    <property type="entry name" value="CHITINASE"/>
    <property type="match status" value="1"/>
</dbReference>
<feature type="region of interest" description="Disordered" evidence="13">
    <location>
        <begin position="388"/>
        <end position="456"/>
    </location>
</feature>
<evidence type="ECO:0000256" key="7">
    <source>
        <dbReference type="ARBA" id="ARBA00023024"/>
    </source>
</evidence>
<feature type="compositionally biased region" description="Basic and acidic residues" evidence="13">
    <location>
        <begin position="428"/>
        <end position="440"/>
    </location>
</feature>
<dbReference type="Gene3D" id="3.10.50.10">
    <property type="match status" value="1"/>
</dbReference>
<accession>A0ABD2PE07</accession>
<evidence type="ECO:0000256" key="12">
    <source>
        <dbReference type="RuleBase" id="RU000489"/>
    </source>
</evidence>
<gene>
    <name evidence="17" type="ORF">HHI36_003653</name>
</gene>
<protein>
    <recommendedName>
        <fullName evidence="3">chitinase</fullName>
        <ecNumber evidence="3">3.2.1.14</ecNumber>
    </recommendedName>
</protein>
<feature type="domain" description="GH18" evidence="16">
    <location>
        <begin position="24"/>
        <end position="389"/>
    </location>
</feature>
<dbReference type="SUPFAM" id="SSF51445">
    <property type="entry name" value="(Trans)glycosidases"/>
    <property type="match status" value="1"/>
</dbReference>
<feature type="chain" id="PRO_5044784977" description="chitinase" evidence="14">
    <location>
        <begin position="22"/>
        <end position="510"/>
    </location>
</feature>
<dbReference type="InterPro" id="IPR002557">
    <property type="entry name" value="Chitin-bd_dom"/>
</dbReference>
<keyword evidence="18" id="KW-1185">Reference proteome</keyword>
<keyword evidence="10 12" id="KW-0326">Glycosidase</keyword>
<keyword evidence="7" id="KW-0146">Chitin degradation</keyword>
<dbReference type="InterPro" id="IPR050314">
    <property type="entry name" value="Glycosyl_Hydrlase_18"/>
</dbReference>
<keyword evidence="8" id="KW-1015">Disulfide bond</keyword>
<name>A0ABD2PE07_9CUCU</name>
<feature type="domain" description="Chitin-binding type-2" evidence="15">
    <location>
        <begin position="452"/>
        <end position="510"/>
    </location>
</feature>
<dbReference type="PANTHER" id="PTHR11177:SF360">
    <property type="entry name" value="CHITINASE 4-RELATED"/>
    <property type="match status" value="1"/>
</dbReference>
<evidence type="ECO:0000256" key="11">
    <source>
        <dbReference type="ARBA" id="ARBA00023326"/>
    </source>
</evidence>
<evidence type="ECO:0000256" key="9">
    <source>
        <dbReference type="ARBA" id="ARBA00023277"/>
    </source>
</evidence>
<dbReference type="SMART" id="SM00636">
    <property type="entry name" value="Glyco_18"/>
    <property type="match status" value="1"/>
</dbReference>
<dbReference type="PROSITE" id="PS50940">
    <property type="entry name" value="CHIT_BIND_II"/>
    <property type="match status" value="1"/>
</dbReference>
<dbReference type="InterPro" id="IPR001223">
    <property type="entry name" value="Glyco_hydro18_cat"/>
</dbReference>
<dbReference type="PROSITE" id="PS01095">
    <property type="entry name" value="GH18_1"/>
    <property type="match status" value="1"/>
</dbReference>
<dbReference type="GO" id="GO:0000272">
    <property type="term" value="P:polysaccharide catabolic process"/>
    <property type="evidence" value="ECO:0007669"/>
    <property type="project" value="UniProtKB-KW"/>
</dbReference>
<dbReference type="Proteomes" id="UP001516400">
    <property type="component" value="Unassembled WGS sequence"/>
</dbReference>
<dbReference type="EC" id="3.2.1.14" evidence="3"/>
<comment type="catalytic activity">
    <reaction evidence="1">
        <text>Random endo-hydrolysis of N-acetyl-beta-D-glucosaminide (1-&gt;4)-beta-linkages in chitin and chitodextrins.</text>
        <dbReference type="EC" id="3.2.1.14"/>
    </reaction>
</comment>
<dbReference type="Gene3D" id="2.170.140.10">
    <property type="entry name" value="Chitin binding domain"/>
    <property type="match status" value="1"/>
</dbReference>
<comment type="similarity">
    <text evidence="2">Belongs to the glycosyl hydrolase 18 family. Chitinase class II subfamily.</text>
</comment>
<evidence type="ECO:0000256" key="1">
    <source>
        <dbReference type="ARBA" id="ARBA00000822"/>
    </source>
</evidence>
<evidence type="ECO:0000259" key="16">
    <source>
        <dbReference type="PROSITE" id="PS51910"/>
    </source>
</evidence>
<evidence type="ECO:0000256" key="5">
    <source>
        <dbReference type="ARBA" id="ARBA00022729"/>
    </source>
</evidence>
<dbReference type="InterPro" id="IPR017853">
    <property type="entry name" value="GH"/>
</dbReference>
<keyword evidence="6 12" id="KW-0378">Hydrolase</keyword>
<evidence type="ECO:0000256" key="4">
    <source>
        <dbReference type="ARBA" id="ARBA00022669"/>
    </source>
</evidence>
<evidence type="ECO:0000313" key="18">
    <source>
        <dbReference type="Proteomes" id="UP001516400"/>
    </source>
</evidence>
<dbReference type="GO" id="GO:0006032">
    <property type="term" value="P:chitin catabolic process"/>
    <property type="evidence" value="ECO:0007669"/>
    <property type="project" value="UniProtKB-KW"/>
</dbReference>
<dbReference type="SUPFAM" id="SSF54556">
    <property type="entry name" value="Chitinase insertion domain"/>
    <property type="match status" value="1"/>
</dbReference>
<dbReference type="EMBL" id="JABFTP020000185">
    <property type="protein sequence ID" value="KAL3289219.1"/>
    <property type="molecule type" value="Genomic_DNA"/>
</dbReference>
<keyword evidence="4" id="KW-0147">Chitin-binding</keyword>
<dbReference type="Pfam" id="PF00704">
    <property type="entry name" value="Glyco_hydro_18"/>
    <property type="match status" value="1"/>
</dbReference>
<evidence type="ECO:0000256" key="2">
    <source>
        <dbReference type="ARBA" id="ARBA00009121"/>
    </source>
</evidence>
<sequence length="510" mass="56028">MIRKLVFLFVLLSASTYFADAKTERVICYYGSWASYRPGNGQFTPEDIPAGYCTHLIYTFLGIDTSGNLKILDSNLEIRLRGLERFNALKQKYPKLKTLIAVGGWNEGSAKYSVVAADSRKRATLIKSAINFLETYGFDGFDIDWEYPGQRDGSWSDKANFAILLKEFRQAFDKKGFILTAAVAAAAGSVDISYDVPALSKYLDSINVMAYDLHASYDGVTGANAPLYPSSVDRTPSAKSLTVDASIRGWIDRGADPQKISLGLPMYGKTFTLVNPNSRSVGSIVSSAGIAGPYTQESGTLGYLEICEKQKEGGWSIVWDENTKTPYTYKGNQWIGYDNEDSIRAKVEYAKSLNLGGVMIWSVETIDAKGICGKKIPLLSTIREVLNEQSGNDDDDNNEKPLPEPAPNPKPDGSDESDKDSSSNESKPSNESKEDSKESESSNESEGDDDNGRLCNRSGLVRDPKDCSVFYSCVPNGGDFIPFRFVCSNGLVFDKNVNSCNYRHLVDCGK</sequence>
<proteinExistence type="inferred from homology"/>
<reference evidence="17 18" key="1">
    <citation type="journal article" date="2021" name="BMC Biol.">
        <title>Horizontally acquired antibacterial genes associated with adaptive radiation of ladybird beetles.</title>
        <authorList>
            <person name="Li H.S."/>
            <person name="Tang X.F."/>
            <person name="Huang Y.H."/>
            <person name="Xu Z.Y."/>
            <person name="Chen M.L."/>
            <person name="Du X.Y."/>
            <person name="Qiu B.Y."/>
            <person name="Chen P.T."/>
            <person name="Zhang W."/>
            <person name="Slipinski A."/>
            <person name="Escalona H.E."/>
            <person name="Waterhouse R.M."/>
            <person name="Zwick A."/>
            <person name="Pang H."/>
        </authorList>
    </citation>
    <scope>NUCLEOTIDE SEQUENCE [LARGE SCALE GENOMIC DNA]</scope>
    <source>
        <strain evidence="17">SYSU2018</strain>
    </source>
</reference>
<dbReference type="GO" id="GO:0008843">
    <property type="term" value="F:endochitinase activity"/>
    <property type="evidence" value="ECO:0007669"/>
    <property type="project" value="UniProtKB-EC"/>
</dbReference>
<evidence type="ECO:0000256" key="14">
    <source>
        <dbReference type="SAM" id="SignalP"/>
    </source>
</evidence>
<dbReference type="SUPFAM" id="SSF57625">
    <property type="entry name" value="Invertebrate chitin-binding proteins"/>
    <property type="match status" value="1"/>
</dbReference>
<keyword evidence="9" id="KW-0119">Carbohydrate metabolism</keyword>
<evidence type="ECO:0000313" key="17">
    <source>
        <dbReference type="EMBL" id="KAL3289219.1"/>
    </source>
</evidence>
<dbReference type="Gene3D" id="3.20.20.80">
    <property type="entry name" value="Glycosidases"/>
    <property type="match status" value="1"/>
</dbReference>
<comment type="caution">
    <text evidence="17">The sequence shown here is derived from an EMBL/GenBank/DDBJ whole genome shotgun (WGS) entry which is preliminary data.</text>
</comment>
<evidence type="ECO:0000256" key="10">
    <source>
        <dbReference type="ARBA" id="ARBA00023295"/>
    </source>
</evidence>
<keyword evidence="5 14" id="KW-0732">Signal</keyword>
<dbReference type="InterPro" id="IPR029070">
    <property type="entry name" value="Chitinase_insertion_sf"/>
</dbReference>